<proteinExistence type="predicted"/>
<keyword evidence="1" id="KW-0378">Hydrolase</keyword>
<keyword evidence="2" id="KW-1185">Reference proteome</keyword>
<protein>
    <submittedName>
        <fullName evidence="1">Alpha/beta hydrolase-fold protein</fullName>
    </submittedName>
</protein>
<dbReference type="PROSITE" id="PS51257">
    <property type="entry name" value="PROKAR_LIPOPROTEIN"/>
    <property type="match status" value="1"/>
</dbReference>
<comment type="caution">
    <text evidence="1">The sequence shown here is derived from an EMBL/GenBank/DDBJ whole genome shotgun (WGS) entry which is preliminary data.</text>
</comment>
<organism evidence="1 2">
    <name type="scientific">Marinoscillum luteum</name>
    <dbReference type="NCBI Taxonomy" id="861051"/>
    <lineage>
        <taxon>Bacteria</taxon>
        <taxon>Pseudomonadati</taxon>
        <taxon>Bacteroidota</taxon>
        <taxon>Cytophagia</taxon>
        <taxon>Cytophagales</taxon>
        <taxon>Reichenbachiellaceae</taxon>
        <taxon>Marinoscillum</taxon>
    </lineage>
</organism>
<dbReference type="RefSeq" id="WP_395419322.1">
    <property type="nucleotide sequence ID" value="NZ_JBIPKE010000020.1"/>
</dbReference>
<dbReference type="InterPro" id="IPR050583">
    <property type="entry name" value="Mycobacterial_A85_antigen"/>
</dbReference>
<dbReference type="Proteomes" id="UP001610063">
    <property type="component" value="Unassembled WGS sequence"/>
</dbReference>
<dbReference type="InterPro" id="IPR029058">
    <property type="entry name" value="AB_hydrolase_fold"/>
</dbReference>
<dbReference type="PANTHER" id="PTHR48098:SF1">
    <property type="entry name" value="DIACYLGLYCEROL ACYLTRANSFERASE_MYCOLYLTRANSFERASE AG85A"/>
    <property type="match status" value="1"/>
</dbReference>
<dbReference type="Gene3D" id="3.40.50.1820">
    <property type="entry name" value="alpha/beta hydrolase"/>
    <property type="match status" value="2"/>
</dbReference>
<dbReference type="GO" id="GO:0016787">
    <property type="term" value="F:hydrolase activity"/>
    <property type="evidence" value="ECO:0007669"/>
    <property type="project" value="UniProtKB-KW"/>
</dbReference>
<dbReference type="InterPro" id="IPR000801">
    <property type="entry name" value="Esterase-like"/>
</dbReference>
<dbReference type="PANTHER" id="PTHR48098">
    <property type="entry name" value="ENTEROCHELIN ESTERASE-RELATED"/>
    <property type="match status" value="1"/>
</dbReference>
<evidence type="ECO:0000313" key="2">
    <source>
        <dbReference type="Proteomes" id="UP001610063"/>
    </source>
</evidence>
<dbReference type="EMBL" id="JBIPKE010000020">
    <property type="protein sequence ID" value="MFH6985873.1"/>
    <property type="molecule type" value="Genomic_DNA"/>
</dbReference>
<reference evidence="1 2" key="1">
    <citation type="journal article" date="2013" name="Int. J. Syst. Evol. Microbiol.">
        <title>Marinoscillum luteum sp. nov., isolated from marine sediment.</title>
        <authorList>
            <person name="Cha I.T."/>
            <person name="Park S.J."/>
            <person name="Kim S.J."/>
            <person name="Kim J.G."/>
            <person name="Jung M.Y."/>
            <person name="Shin K.S."/>
            <person name="Kwon K.K."/>
            <person name="Yang S.H."/>
            <person name="Seo Y.S."/>
            <person name="Rhee S.K."/>
        </authorList>
    </citation>
    <scope>NUCLEOTIDE SEQUENCE [LARGE SCALE GENOMIC DNA]</scope>
    <source>
        <strain evidence="1 2">KCTC 23939</strain>
    </source>
</reference>
<dbReference type="SUPFAM" id="SSF53474">
    <property type="entry name" value="alpha/beta-Hydrolases"/>
    <property type="match status" value="2"/>
</dbReference>
<gene>
    <name evidence="1" type="ORF">ACHKAR_20630</name>
</gene>
<sequence length="534" mass="60485">MTRMERYSASLPFMLLVLILMLSLFGCKGEPIMVDEPIPFSRLLENQKMSSQIFKVDINYAVLLPEDYNESTDDYPVVYLLHGFGDNEKAWYTSGSIKYYSDLYNDQIVPMIYVMPIGYNTYYVNRYTGSYPYMDMITTELVPTIDSLFRTMRDKTARAVMGYSMGGYGALILPALNPDVFTIGVPLSMSFRTDEQYISEPQGVFDYQWGTIFGGKGASGEARLTDYFKQHSPFHFFSSSNKDEFAGLKFLIDCGDDEETLTITNDALHALMRDNQIPHEYRVRSGGHSFDYWKKSYPEALKFISNSVQGIPHPSNPEPVTIGERITSSDFESVEISGVEINILKPVDYATSTVDYPVVYVIHDYEEGQRESNVTEIFSLLRNGMTAGTLKNSMVVEIPVSESIESDRIAEILSYVDTQYRALTDRASRVILGNALGGLHAANLAAENSSLFGSCFLFDAQLQEEGVDPQTDIFYYLDISDDGDSYRGYHHFYVKIRETDIGYEYRVRQGAESFQSFLNGLSESFPSLRKSLKN</sequence>
<dbReference type="Pfam" id="PF00756">
    <property type="entry name" value="Esterase"/>
    <property type="match status" value="1"/>
</dbReference>
<name>A0ABW7NE98_9BACT</name>
<accession>A0ABW7NE98</accession>
<evidence type="ECO:0000313" key="1">
    <source>
        <dbReference type="EMBL" id="MFH6985873.1"/>
    </source>
</evidence>